<dbReference type="AlphaFoldDB" id="A0A9W4WYF8"/>
<proteinExistence type="predicted"/>
<evidence type="ECO:0000313" key="1">
    <source>
        <dbReference type="EMBL" id="CAI2188497.1"/>
    </source>
</evidence>
<comment type="caution">
    <text evidence="1">The sequence shown here is derived from an EMBL/GenBank/DDBJ whole genome shotgun (WGS) entry which is preliminary data.</text>
</comment>
<protein>
    <submittedName>
        <fullName evidence="1">2790_t:CDS:1</fullName>
    </submittedName>
</protein>
<organism evidence="1 2">
    <name type="scientific">Funneliformis geosporum</name>
    <dbReference type="NCBI Taxonomy" id="1117311"/>
    <lineage>
        <taxon>Eukaryota</taxon>
        <taxon>Fungi</taxon>
        <taxon>Fungi incertae sedis</taxon>
        <taxon>Mucoromycota</taxon>
        <taxon>Glomeromycotina</taxon>
        <taxon>Glomeromycetes</taxon>
        <taxon>Glomerales</taxon>
        <taxon>Glomeraceae</taxon>
        <taxon>Funneliformis</taxon>
    </lineage>
</organism>
<reference evidence="1" key="1">
    <citation type="submission" date="2022-08" db="EMBL/GenBank/DDBJ databases">
        <authorList>
            <person name="Kallberg Y."/>
            <person name="Tangrot J."/>
            <person name="Rosling A."/>
        </authorList>
    </citation>
    <scope>NUCLEOTIDE SEQUENCE</scope>
    <source>
        <strain evidence="1">Wild A</strain>
    </source>
</reference>
<gene>
    <name evidence="1" type="ORF">FWILDA_LOCUS13610</name>
</gene>
<name>A0A9W4WYF8_9GLOM</name>
<accession>A0A9W4WYF8</accession>
<keyword evidence="2" id="KW-1185">Reference proteome</keyword>
<dbReference type="EMBL" id="CAMKVN010005240">
    <property type="protein sequence ID" value="CAI2188497.1"/>
    <property type="molecule type" value="Genomic_DNA"/>
</dbReference>
<dbReference type="OrthoDB" id="2373574at2759"/>
<sequence length="63" mass="6952">MYQLFDSGICILIVESIPKSKDNMISLSQMVKVSSSIIKAEEISAKSNATIVNRETAEFLEIS</sequence>
<evidence type="ECO:0000313" key="2">
    <source>
        <dbReference type="Proteomes" id="UP001153678"/>
    </source>
</evidence>
<dbReference type="Proteomes" id="UP001153678">
    <property type="component" value="Unassembled WGS sequence"/>
</dbReference>